<evidence type="ECO:0000259" key="1">
    <source>
        <dbReference type="PROSITE" id="PS50943"/>
    </source>
</evidence>
<comment type="caution">
    <text evidence="2">The sequence shown here is derived from an EMBL/GenBank/DDBJ whole genome shotgun (WGS) entry which is preliminary data.</text>
</comment>
<dbReference type="GO" id="GO:0003677">
    <property type="term" value="F:DNA binding"/>
    <property type="evidence" value="ECO:0007669"/>
    <property type="project" value="InterPro"/>
</dbReference>
<reference evidence="2 3" key="1">
    <citation type="journal article" date="2016" name="Nat. Commun.">
        <title>Thousands of microbial genomes shed light on interconnected biogeochemical processes in an aquifer system.</title>
        <authorList>
            <person name="Anantharaman K."/>
            <person name="Brown C.T."/>
            <person name="Hug L.A."/>
            <person name="Sharon I."/>
            <person name="Castelle C.J."/>
            <person name="Probst A.J."/>
            <person name="Thomas B.C."/>
            <person name="Singh A."/>
            <person name="Wilkins M.J."/>
            <person name="Karaoz U."/>
            <person name="Brodie E.L."/>
            <person name="Williams K.H."/>
            <person name="Hubbard S.S."/>
            <person name="Banfield J.F."/>
        </authorList>
    </citation>
    <scope>NUCLEOTIDE SEQUENCE [LARGE SCALE GENOMIC DNA]</scope>
</reference>
<dbReference type="SUPFAM" id="SSF47413">
    <property type="entry name" value="lambda repressor-like DNA-binding domains"/>
    <property type="match status" value="1"/>
</dbReference>
<dbReference type="PROSITE" id="PS50943">
    <property type="entry name" value="HTH_CROC1"/>
    <property type="match status" value="1"/>
</dbReference>
<name>A0A1G2QGD4_9BACT</name>
<dbReference type="CDD" id="cd00093">
    <property type="entry name" value="HTH_XRE"/>
    <property type="match status" value="1"/>
</dbReference>
<organism evidence="2 3">
    <name type="scientific">Candidatus Vogelbacteria bacterium RIFOXYD1_FULL_46_19</name>
    <dbReference type="NCBI Taxonomy" id="1802439"/>
    <lineage>
        <taxon>Bacteria</taxon>
        <taxon>Candidatus Vogeliibacteriota</taxon>
    </lineage>
</organism>
<accession>A0A1G2QGD4</accession>
<dbReference type="Gene3D" id="1.10.260.40">
    <property type="entry name" value="lambda repressor-like DNA-binding domains"/>
    <property type="match status" value="1"/>
</dbReference>
<dbReference type="Proteomes" id="UP000177838">
    <property type="component" value="Unassembled WGS sequence"/>
</dbReference>
<dbReference type="InterPro" id="IPR001387">
    <property type="entry name" value="Cro/C1-type_HTH"/>
</dbReference>
<evidence type="ECO:0000313" key="2">
    <source>
        <dbReference type="EMBL" id="OHA59557.1"/>
    </source>
</evidence>
<dbReference type="AlphaFoldDB" id="A0A1G2QGD4"/>
<dbReference type="SMART" id="SM00530">
    <property type="entry name" value="HTH_XRE"/>
    <property type="match status" value="1"/>
</dbReference>
<sequence>MKKLKGKELKRALGRVIRSERQAQNLTQVQLAQLCRLTQASVSNNEVAGCGSLTTLMVFSNVLQVPLAELVRRAEDKLR</sequence>
<gene>
    <name evidence="2" type="ORF">A2589_01700</name>
</gene>
<dbReference type="InterPro" id="IPR010982">
    <property type="entry name" value="Lambda_DNA-bd_dom_sf"/>
</dbReference>
<feature type="domain" description="HTH cro/C1-type" evidence="1">
    <location>
        <begin position="17"/>
        <end position="70"/>
    </location>
</feature>
<protein>
    <recommendedName>
        <fullName evidence="1">HTH cro/C1-type domain-containing protein</fullName>
    </recommendedName>
</protein>
<proteinExistence type="predicted"/>
<dbReference type="Pfam" id="PF01381">
    <property type="entry name" value="HTH_3"/>
    <property type="match status" value="1"/>
</dbReference>
<evidence type="ECO:0000313" key="3">
    <source>
        <dbReference type="Proteomes" id="UP000177838"/>
    </source>
</evidence>
<dbReference type="EMBL" id="MHTK01000006">
    <property type="protein sequence ID" value="OHA59557.1"/>
    <property type="molecule type" value="Genomic_DNA"/>
</dbReference>